<dbReference type="InterPro" id="IPR025407">
    <property type="entry name" value="DUF4133"/>
</dbReference>
<organism evidence="2">
    <name type="scientific">marine sediment metagenome</name>
    <dbReference type="NCBI Taxonomy" id="412755"/>
    <lineage>
        <taxon>unclassified sequences</taxon>
        <taxon>metagenomes</taxon>
        <taxon>ecological metagenomes</taxon>
    </lineage>
</organism>
<keyword evidence="1" id="KW-1133">Transmembrane helix</keyword>
<dbReference type="AlphaFoldDB" id="A0A0F9HJL0"/>
<name>A0A0F9HJL0_9ZZZZ</name>
<evidence type="ECO:0008006" key="3">
    <source>
        <dbReference type="Google" id="ProtNLM"/>
    </source>
</evidence>
<accession>A0A0F9HJL0</accession>
<proteinExistence type="predicted"/>
<keyword evidence="1" id="KW-0812">Transmembrane</keyword>
<reference evidence="2" key="1">
    <citation type="journal article" date="2015" name="Nature">
        <title>Complex archaea that bridge the gap between prokaryotes and eukaryotes.</title>
        <authorList>
            <person name="Spang A."/>
            <person name="Saw J.H."/>
            <person name="Jorgensen S.L."/>
            <person name="Zaremba-Niedzwiedzka K."/>
            <person name="Martijn J."/>
            <person name="Lind A.E."/>
            <person name="van Eijk R."/>
            <person name="Schleper C."/>
            <person name="Guy L."/>
            <person name="Ettema T.J."/>
        </authorList>
    </citation>
    <scope>NUCLEOTIDE SEQUENCE</scope>
</reference>
<keyword evidence="1" id="KW-0472">Membrane</keyword>
<dbReference type="EMBL" id="LAZR01014882">
    <property type="protein sequence ID" value="KKM15541.1"/>
    <property type="molecule type" value="Genomic_DNA"/>
</dbReference>
<sequence>MENYHIPIKKGLQKDVLYRGLKAKYIMYCLYLGVAAILFGLVLSTFVPMLLALMLIVITIAVAFLILLFYSRTYGANGFVKKLADASKPDRIKIVHPFENLLLWKNR</sequence>
<protein>
    <recommendedName>
        <fullName evidence="3">DUF4133 domain-containing protein</fullName>
    </recommendedName>
</protein>
<dbReference type="Pfam" id="PF13571">
    <property type="entry name" value="DUF4133"/>
    <property type="match status" value="1"/>
</dbReference>
<evidence type="ECO:0000313" key="2">
    <source>
        <dbReference type="EMBL" id="KKM15541.1"/>
    </source>
</evidence>
<evidence type="ECO:0000256" key="1">
    <source>
        <dbReference type="SAM" id="Phobius"/>
    </source>
</evidence>
<feature type="transmembrane region" description="Helical" evidence="1">
    <location>
        <begin position="49"/>
        <end position="70"/>
    </location>
</feature>
<gene>
    <name evidence="2" type="ORF">LCGC14_1695030</name>
</gene>
<comment type="caution">
    <text evidence="2">The sequence shown here is derived from an EMBL/GenBank/DDBJ whole genome shotgun (WGS) entry which is preliminary data.</text>
</comment>
<feature type="transmembrane region" description="Helical" evidence="1">
    <location>
        <begin position="25"/>
        <end position="43"/>
    </location>
</feature>